<organism evidence="1 2">
    <name type="scientific">Cucumis sativus</name>
    <name type="common">Cucumber</name>
    <dbReference type="NCBI Taxonomy" id="3659"/>
    <lineage>
        <taxon>Eukaryota</taxon>
        <taxon>Viridiplantae</taxon>
        <taxon>Streptophyta</taxon>
        <taxon>Embryophyta</taxon>
        <taxon>Tracheophyta</taxon>
        <taxon>Spermatophyta</taxon>
        <taxon>Magnoliopsida</taxon>
        <taxon>eudicotyledons</taxon>
        <taxon>Gunneridae</taxon>
        <taxon>Pentapetalae</taxon>
        <taxon>rosids</taxon>
        <taxon>fabids</taxon>
        <taxon>Cucurbitales</taxon>
        <taxon>Cucurbitaceae</taxon>
        <taxon>Benincaseae</taxon>
        <taxon>Cucumis</taxon>
    </lineage>
</organism>
<dbReference type="Gramene" id="KGN58661">
    <property type="protein sequence ID" value="KGN58661"/>
    <property type="gene ID" value="Csa_3G713870"/>
</dbReference>
<gene>
    <name evidence="1" type="ORF">Csa_3G713870</name>
</gene>
<evidence type="ECO:0000313" key="2">
    <source>
        <dbReference type="Proteomes" id="UP000029981"/>
    </source>
</evidence>
<reference evidence="1 2" key="4">
    <citation type="journal article" date="2011" name="BMC Genomics">
        <title>RNA-Seq improves annotation of protein-coding genes in the cucumber genome.</title>
        <authorList>
            <person name="Li Z."/>
            <person name="Zhang Z."/>
            <person name="Yan P."/>
            <person name="Huang S."/>
            <person name="Fei Z."/>
            <person name="Lin K."/>
        </authorList>
    </citation>
    <scope>NUCLEOTIDE SEQUENCE [LARGE SCALE GENOMIC DNA]</scope>
    <source>
        <strain evidence="2">cv. 9930</strain>
    </source>
</reference>
<dbReference type="Proteomes" id="UP000029981">
    <property type="component" value="Chromosome 3"/>
</dbReference>
<name>A0A0A0LF17_CUCSA</name>
<evidence type="ECO:0000313" key="1">
    <source>
        <dbReference type="EMBL" id="KGN58661.1"/>
    </source>
</evidence>
<dbReference type="AlphaFoldDB" id="A0A0A0LF17"/>
<reference evidence="1 2" key="2">
    <citation type="journal article" date="2009" name="PLoS ONE">
        <title>An integrated genetic and cytogenetic map of the cucumber genome.</title>
        <authorList>
            <person name="Ren Y."/>
            <person name="Zhang Z."/>
            <person name="Liu J."/>
            <person name="Staub J.E."/>
            <person name="Han Y."/>
            <person name="Cheng Z."/>
            <person name="Li X."/>
            <person name="Lu J."/>
            <person name="Miao H."/>
            <person name="Kang H."/>
            <person name="Xie B."/>
            <person name="Gu X."/>
            <person name="Wang X."/>
            <person name="Du Y."/>
            <person name="Jin W."/>
            <person name="Huang S."/>
        </authorList>
    </citation>
    <scope>NUCLEOTIDE SEQUENCE [LARGE SCALE GENOMIC DNA]</scope>
    <source>
        <strain evidence="2">cv. 9930</strain>
    </source>
</reference>
<proteinExistence type="predicted"/>
<reference evidence="1 2" key="1">
    <citation type="journal article" date="2009" name="Nat. Genet.">
        <title>The genome of the cucumber, Cucumis sativus L.</title>
        <authorList>
            <person name="Huang S."/>
            <person name="Li R."/>
            <person name="Zhang Z."/>
            <person name="Li L."/>
            <person name="Gu X."/>
            <person name="Fan W."/>
            <person name="Lucas W.J."/>
            <person name="Wang X."/>
            <person name="Xie B."/>
            <person name="Ni P."/>
            <person name="Ren Y."/>
            <person name="Zhu H."/>
            <person name="Li J."/>
            <person name="Lin K."/>
            <person name="Jin W."/>
            <person name="Fei Z."/>
            <person name="Li G."/>
            <person name="Staub J."/>
            <person name="Kilian A."/>
            <person name="van der Vossen E.A."/>
            <person name="Wu Y."/>
            <person name="Guo J."/>
            <person name="He J."/>
            <person name="Jia Z."/>
            <person name="Ren Y."/>
            <person name="Tian G."/>
            <person name="Lu Y."/>
            <person name="Ruan J."/>
            <person name="Qian W."/>
            <person name="Wang M."/>
            <person name="Huang Q."/>
            <person name="Li B."/>
            <person name="Xuan Z."/>
            <person name="Cao J."/>
            <person name="Asan"/>
            <person name="Wu Z."/>
            <person name="Zhang J."/>
            <person name="Cai Q."/>
            <person name="Bai Y."/>
            <person name="Zhao B."/>
            <person name="Han Y."/>
            <person name="Li Y."/>
            <person name="Li X."/>
            <person name="Wang S."/>
            <person name="Shi Q."/>
            <person name="Liu S."/>
            <person name="Cho W.K."/>
            <person name="Kim J.Y."/>
            <person name="Xu Y."/>
            <person name="Heller-Uszynska K."/>
            <person name="Miao H."/>
            <person name="Cheng Z."/>
            <person name="Zhang S."/>
            <person name="Wu J."/>
            <person name="Yang Y."/>
            <person name="Kang H."/>
            <person name="Li M."/>
            <person name="Liang H."/>
            <person name="Ren X."/>
            <person name="Shi Z."/>
            <person name="Wen M."/>
            <person name="Jian M."/>
            <person name="Yang H."/>
            <person name="Zhang G."/>
            <person name="Yang Z."/>
            <person name="Chen R."/>
            <person name="Liu S."/>
            <person name="Li J."/>
            <person name="Ma L."/>
            <person name="Liu H."/>
            <person name="Zhou Y."/>
            <person name="Zhao J."/>
            <person name="Fang X."/>
            <person name="Li G."/>
            <person name="Fang L."/>
            <person name="Li Y."/>
            <person name="Liu D."/>
            <person name="Zheng H."/>
            <person name="Zhang Y."/>
            <person name="Qin N."/>
            <person name="Li Z."/>
            <person name="Yang G."/>
            <person name="Yang S."/>
            <person name="Bolund L."/>
            <person name="Kristiansen K."/>
            <person name="Zheng H."/>
            <person name="Li S."/>
            <person name="Zhang X."/>
            <person name="Yang H."/>
            <person name="Wang J."/>
            <person name="Sun R."/>
            <person name="Zhang B."/>
            <person name="Jiang S."/>
            <person name="Wang J."/>
            <person name="Du Y."/>
            <person name="Li S."/>
        </authorList>
    </citation>
    <scope>NUCLEOTIDE SEQUENCE [LARGE SCALE GENOMIC DNA]</scope>
    <source>
        <strain evidence="2">cv. 9930</strain>
    </source>
</reference>
<sequence length="95" mass="10807">MAGGAAQVRNVLFRKYEMGRLLGKGTFAKVPFPKSRPISYFLKRTFLTWAAPPAMSDFCSTKGKNRVWKKELEHWYNKIGSECMSEESGRDRGIG</sequence>
<dbReference type="EMBL" id="CM002924">
    <property type="protein sequence ID" value="KGN58661.1"/>
    <property type="molecule type" value="Genomic_DNA"/>
</dbReference>
<accession>A0A0A0LF17</accession>
<keyword evidence="2" id="KW-1185">Reference proteome</keyword>
<reference evidence="1 2" key="3">
    <citation type="journal article" date="2010" name="BMC Genomics">
        <title>Transcriptome sequencing and comparative analysis of cucumber flowers with different sex types.</title>
        <authorList>
            <person name="Guo S."/>
            <person name="Zheng Y."/>
            <person name="Joung J.G."/>
            <person name="Liu S."/>
            <person name="Zhang Z."/>
            <person name="Crasta O.R."/>
            <person name="Sobral B.W."/>
            <person name="Xu Y."/>
            <person name="Huang S."/>
            <person name="Fei Z."/>
        </authorList>
    </citation>
    <scope>NUCLEOTIDE SEQUENCE [LARGE SCALE GENOMIC DNA]</scope>
    <source>
        <strain evidence="2">cv. 9930</strain>
    </source>
</reference>
<dbReference type="eggNOG" id="KOG0583">
    <property type="taxonomic scope" value="Eukaryota"/>
</dbReference>
<protein>
    <submittedName>
        <fullName evidence="1">Uncharacterized protein</fullName>
    </submittedName>
</protein>